<keyword evidence="3" id="KW-1185">Reference proteome</keyword>
<accession>A0ABW3TBK9</accession>
<dbReference type="PANTHER" id="PTHR35271:SF1">
    <property type="entry name" value="ABC TRANSPORTER, SUBSTRATE-BINDING LIPOPROTEIN"/>
    <property type="match status" value="1"/>
</dbReference>
<gene>
    <name evidence="2" type="ORF">ACFQ3C_03940</name>
</gene>
<keyword evidence="1" id="KW-0732">Signal</keyword>
<dbReference type="RefSeq" id="WP_380789137.1">
    <property type="nucleotide sequence ID" value="NZ_JBHTKR010000002.1"/>
</dbReference>
<dbReference type="CDD" id="cd06325">
    <property type="entry name" value="PBP1_ABC_unchar_transporter"/>
    <property type="match status" value="1"/>
</dbReference>
<evidence type="ECO:0000313" key="2">
    <source>
        <dbReference type="EMBL" id="MFD1193816.1"/>
    </source>
</evidence>
<protein>
    <submittedName>
        <fullName evidence="2">ABC transporter substrate-binding protein</fullName>
    </submittedName>
</protein>
<dbReference type="Gene3D" id="3.40.50.2300">
    <property type="match status" value="2"/>
</dbReference>
<comment type="caution">
    <text evidence="2">The sequence shown here is derived from an EMBL/GenBank/DDBJ whole genome shotgun (WGS) entry which is preliminary data.</text>
</comment>
<feature type="signal peptide" evidence="1">
    <location>
        <begin position="1"/>
        <end position="23"/>
    </location>
</feature>
<feature type="chain" id="PRO_5046361453" evidence="1">
    <location>
        <begin position="24"/>
        <end position="333"/>
    </location>
</feature>
<dbReference type="PANTHER" id="PTHR35271">
    <property type="entry name" value="ABC TRANSPORTER, SUBSTRATE-BINDING LIPOPROTEIN-RELATED"/>
    <property type="match status" value="1"/>
</dbReference>
<reference evidence="3" key="1">
    <citation type="journal article" date="2019" name="Int. J. Syst. Evol. Microbiol.">
        <title>The Global Catalogue of Microorganisms (GCM) 10K type strain sequencing project: providing services to taxonomists for standard genome sequencing and annotation.</title>
        <authorList>
            <consortium name="The Broad Institute Genomics Platform"/>
            <consortium name="The Broad Institute Genome Sequencing Center for Infectious Disease"/>
            <person name="Wu L."/>
            <person name="Ma J."/>
        </authorList>
    </citation>
    <scope>NUCLEOTIDE SEQUENCE [LARGE SCALE GENOMIC DNA]</scope>
    <source>
        <strain evidence="3">CCUG 55328</strain>
    </source>
</reference>
<dbReference type="EMBL" id="JBHTKR010000002">
    <property type="protein sequence ID" value="MFD1193816.1"/>
    <property type="molecule type" value="Genomic_DNA"/>
</dbReference>
<name>A0ABW3TBK9_9RHOB</name>
<dbReference type="Proteomes" id="UP001597151">
    <property type="component" value="Unassembled WGS sequence"/>
</dbReference>
<dbReference type="InterPro" id="IPR007487">
    <property type="entry name" value="ABC_transpt-TYRBP-like"/>
</dbReference>
<organism evidence="2 3">
    <name type="scientific">Seohaeicola saemankumensis</name>
    <dbReference type="NCBI Taxonomy" id="481181"/>
    <lineage>
        <taxon>Bacteria</taxon>
        <taxon>Pseudomonadati</taxon>
        <taxon>Pseudomonadota</taxon>
        <taxon>Alphaproteobacteria</taxon>
        <taxon>Rhodobacterales</taxon>
        <taxon>Roseobacteraceae</taxon>
        <taxon>Seohaeicola</taxon>
    </lineage>
</organism>
<evidence type="ECO:0000313" key="3">
    <source>
        <dbReference type="Proteomes" id="UP001597151"/>
    </source>
</evidence>
<proteinExistence type="predicted"/>
<sequence>MKRIWSCIACVTLFMSATVPASAETKTILGVWYEPCEYLCEGLKDAIVESGFDATVEIVSVNQDKSLFPGLVEAARKGKVDLVVTQGTSATLGIIGTMDDIGNPRFLDDIPVVFTVVADPFGTRIAESFERSGRNNVAGTFNRVPEAVNVQIIRQYDPSFETLGLLYHSNERNSLIKKEELEALLPELGIEFVALELDPGNPGVPDPALIPVRMAEFRERGVRWMYLGSSTFLRVHGDLYTRSAVENGIAIVSPYESLVRDNRALLSIAARYYDVGKLAADQALSILRDGATPGDLPILQASDFAYVVNMDVARELEKIPPFAFLQVAEAVSN</sequence>
<evidence type="ECO:0000256" key="1">
    <source>
        <dbReference type="SAM" id="SignalP"/>
    </source>
</evidence>
<dbReference type="Pfam" id="PF04392">
    <property type="entry name" value="ABC_sub_bind"/>
    <property type="match status" value="1"/>
</dbReference>